<evidence type="ECO:0000256" key="6">
    <source>
        <dbReference type="ARBA" id="ARBA00022475"/>
    </source>
</evidence>
<evidence type="ECO:0000256" key="10">
    <source>
        <dbReference type="ARBA" id="ARBA00022989"/>
    </source>
</evidence>
<evidence type="ECO:0000313" key="17">
    <source>
        <dbReference type="Proteomes" id="UP000269945"/>
    </source>
</evidence>
<dbReference type="InterPro" id="IPR039972">
    <property type="entry name" value="Sarcoglycan_gamma/delta/zeta"/>
</dbReference>
<comment type="function">
    <text evidence="1">Component of the sarcoglycan complex, a subcomplex of the dystrophin-glycoprotein complex which forms a link between the F-actin cytoskeleton and the extracellular matrix.</text>
</comment>
<keyword evidence="11 15" id="KW-0472">Membrane</keyword>
<dbReference type="GO" id="GO:0005856">
    <property type="term" value="C:cytoskeleton"/>
    <property type="evidence" value="ECO:0007669"/>
    <property type="project" value="UniProtKB-SubCell"/>
</dbReference>
<dbReference type="PANTHER" id="PTHR12939:SF4">
    <property type="entry name" value="GAMMA-SARCOGLYCAN"/>
    <property type="match status" value="1"/>
</dbReference>
<dbReference type="InterPro" id="IPR006875">
    <property type="entry name" value="Sarcoglycan"/>
</dbReference>
<accession>A0A9X9PV44</accession>
<comment type="caution">
    <text evidence="16">The sequence shown here is derived from an EMBL/GenBank/DDBJ whole genome shotgun (WGS) entry which is preliminary data.</text>
</comment>
<evidence type="ECO:0000256" key="12">
    <source>
        <dbReference type="ARBA" id="ARBA00023157"/>
    </source>
</evidence>
<comment type="subcellular location">
    <subcellularLocation>
        <location evidence="3">Cell membrane</location>
        <location evidence="3">Sarcolemma</location>
        <topology evidence="3">Single-pass type II membrane protein</topology>
    </subcellularLocation>
    <subcellularLocation>
        <location evidence="2">Cytoplasm</location>
        <location evidence="2">Cytoskeleton</location>
    </subcellularLocation>
</comment>
<proteinExistence type="inferred from homology"/>
<keyword evidence="10 15" id="KW-1133">Transmembrane helix</keyword>
<protein>
    <recommendedName>
        <fullName evidence="5">Gamma-sarcoglycan</fullName>
    </recommendedName>
</protein>
<feature type="transmembrane region" description="Helical" evidence="15">
    <location>
        <begin position="35"/>
        <end position="58"/>
    </location>
</feature>
<organism evidence="16 17">
    <name type="scientific">Gulo gulo</name>
    <name type="common">Wolverine</name>
    <name type="synonym">Gluton</name>
    <dbReference type="NCBI Taxonomy" id="48420"/>
    <lineage>
        <taxon>Eukaryota</taxon>
        <taxon>Metazoa</taxon>
        <taxon>Chordata</taxon>
        <taxon>Craniata</taxon>
        <taxon>Vertebrata</taxon>
        <taxon>Euteleostomi</taxon>
        <taxon>Mammalia</taxon>
        <taxon>Eutheria</taxon>
        <taxon>Laurasiatheria</taxon>
        <taxon>Carnivora</taxon>
        <taxon>Caniformia</taxon>
        <taxon>Musteloidea</taxon>
        <taxon>Mustelidae</taxon>
        <taxon>Guloninae</taxon>
        <taxon>Gulo</taxon>
    </lineage>
</organism>
<evidence type="ECO:0000256" key="9">
    <source>
        <dbReference type="ARBA" id="ARBA00022968"/>
    </source>
</evidence>
<evidence type="ECO:0000256" key="13">
    <source>
        <dbReference type="ARBA" id="ARBA00023180"/>
    </source>
</evidence>
<reference evidence="16 17" key="1">
    <citation type="submission" date="2018-10" db="EMBL/GenBank/DDBJ databases">
        <authorList>
            <person name="Ekblom R."/>
            <person name="Jareborg N."/>
        </authorList>
    </citation>
    <scope>NUCLEOTIDE SEQUENCE [LARGE SCALE GENOMIC DNA]</scope>
    <source>
        <tissue evidence="16">Muscle</tissue>
    </source>
</reference>
<comment type="similarity">
    <text evidence="4">Belongs to the sarcoglycan beta/delta/gamma/zeta family.</text>
</comment>
<name>A0A9X9PV44_GULGU</name>
<keyword evidence="13" id="KW-0325">Glycoprotein</keyword>
<dbReference type="Pfam" id="PF04790">
    <property type="entry name" value="Sarcoglycan_1"/>
    <property type="match status" value="1"/>
</dbReference>
<evidence type="ECO:0000256" key="11">
    <source>
        <dbReference type="ARBA" id="ARBA00023136"/>
    </source>
</evidence>
<evidence type="ECO:0000256" key="8">
    <source>
        <dbReference type="ARBA" id="ARBA00022692"/>
    </source>
</evidence>
<keyword evidence="12" id="KW-1015">Disulfide bond</keyword>
<dbReference type="GO" id="GO:0060047">
    <property type="term" value="P:heart contraction"/>
    <property type="evidence" value="ECO:0007669"/>
    <property type="project" value="TreeGrafter"/>
</dbReference>
<evidence type="ECO:0000256" key="7">
    <source>
        <dbReference type="ARBA" id="ARBA00022490"/>
    </source>
</evidence>
<dbReference type="GO" id="GO:0042383">
    <property type="term" value="C:sarcolemma"/>
    <property type="evidence" value="ECO:0007669"/>
    <property type="project" value="UniProtKB-SubCell"/>
</dbReference>
<evidence type="ECO:0000256" key="15">
    <source>
        <dbReference type="SAM" id="Phobius"/>
    </source>
</evidence>
<evidence type="ECO:0000256" key="14">
    <source>
        <dbReference type="ARBA" id="ARBA00023212"/>
    </source>
</evidence>
<sequence length="72" mass="8620">MVREQYTTTTEGTHIQRPENQCVYKIGIYGWRKRCLYLFVLLLLIILLVNFALTIWILKVMWFSPVSSFQHV</sequence>
<evidence type="ECO:0000256" key="1">
    <source>
        <dbReference type="ARBA" id="ARBA00002860"/>
    </source>
</evidence>
<keyword evidence="6" id="KW-1003">Cell membrane</keyword>
<evidence type="ECO:0000256" key="4">
    <source>
        <dbReference type="ARBA" id="ARBA00007574"/>
    </source>
</evidence>
<keyword evidence="14" id="KW-0206">Cytoskeleton</keyword>
<gene>
    <name evidence="16" type="ORF">BN2614_LOCUS1</name>
</gene>
<dbReference type="GO" id="GO:0016012">
    <property type="term" value="C:sarcoglycan complex"/>
    <property type="evidence" value="ECO:0007669"/>
    <property type="project" value="InterPro"/>
</dbReference>
<dbReference type="GO" id="GO:0048738">
    <property type="term" value="P:cardiac muscle tissue development"/>
    <property type="evidence" value="ECO:0007669"/>
    <property type="project" value="TreeGrafter"/>
</dbReference>
<keyword evidence="9" id="KW-0735">Signal-anchor</keyword>
<evidence type="ECO:0000256" key="5">
    <source>
        <dbReference type="ARBA" id="ARBA00020453"/>
    </source>
</evidence>
<dbReference type="AlphaFoldDB" id="A0A9X9PV44"/>
<dbReference type="EMBL" id="CYRY02003184">
    <property type="protein sequence ID" value="VCW67829.1"/>
    <property type="molecule type" value="Genomic_DNA"/>
</dbReference>
<feature type="non-terminal residue" evidence="16">
    <location>
        <position position="72"/>
    </location>
</feature>
<evidence type="ECO:0000313" key="16">
    <source>
        <dbReference type="EMBL" id="VCW67829.1"/>
    </source>
</evidence>
<dbReference type="Proteomes" id="UP000269945">
    <property type="component" value="Unassembled WGS sequence"/>
</dbReference>
<keyword evidence="8 15" id="KW-0812">Transmembrane</keyword>
<evidence type="ECO:0000256" key="2">
    <source>
        <dbReference type="ARBA" id="ARBA00004245"/>
    </source>
</evidence>
<keyword evidence="7" id="KW-0963">Cytoplasm</keyword>
<evidence type="ECO:0000256" key="3">
    <source>
        <dbReference type="ARBA" id="ARBA00004274"/>
    </source>
</evidence>
<dbReference type="PANTHER" id="PTHR12939">
    <property type="entry name" value="SARCOGLYCAN"/>
    <property type="match status" value="1"/>
</dbReference>
<keyword evidence="17" id="KW-1185">Reference proteome</keyword>